<comment type="caution">
    <text evidence="1">The sequence shown here is derived from an EMBL/GenBank/DDBJ whole genome shotgun (WGS) entry which is preliminary data.</text>
</comment>
<name>A0A4Y8CGH3_9HELO</name>
<dbReference type="OrthoDB" id="3556138at2759"/>
<dbReference type="EMBL" id="PHWZ01000735">
    <property type="protein sequence ID" value="TEY32379.1"/>
    <property type="molecule type" value="Genomic_DNA"/>
</dbReference>
<organism evidence="1 2">
    <name type="scientific">Botryotinia calthae</name>
    <dbReference type="NCBI Taxonomy" id="38488"/>
    <lineage>
        <taxon>Eukaryota</taxon>
        <taxon>Fungi</taxon>
        <taxon>Dikarya</taxon>
        <taxon>Ascomycota</taxon>
        <taxon>Pezizomycotina</taxon>
        <taxon>Leotiomycetes</taxon>
        <taxon>Helotiales</taxon>
        <taxon>Sclerotiniaceae</taxon>
        <taxon>Botryotinia</taxon>
    </lineage>
</organism>
<sequence length="151" mass="17962">MGFMQRAEEKLFRWWKAIDRTRPGSLQDIHLRPTASQTSITLSVWKERHRLAKEVETQEQQERITHSKKTCNLSEDIFDKLISLKNSQEIAQEAKEAKDFVDIEPLNREVEDGCLNADDWSWGEVEWDEVEWDEGKWDEVKWDEEKLDGKK</sequence>
<dbReference type="AlphaFoldDB" id="A0A4Y8CGH3"/>
<protein>
    <submittedName>
        <fullName evidence="1">Uncharacterized protein</fullName>
    </submittedName>
</protein>
<accession>A0A4Y8CGH3</accession>
<evidence type="ECO:0000313" key="1">
    <source>
        <dbReference type="EMBL" id="TEY32379.1"/>
    </source>
</evidence>
<evidence type="ECO:0000313" key="2">
    <source>
        <dbReference type="Proteomes" id="UP000297299"/>
    </source>
</evidence>
<reference evidence="1 2" key="1">
    <citation type="submission" date="2017-11" db="EMBL/GenBank/DDBJ databases">
        <title>Comparative genomics of Botrytis spp.</title>
        <authorList>
            <person name="Valero-Jimenez C.A."/>
            <person name="Tapia P."/>
            <person name="Veloso J."/>
            <person name="Silva-Moreno E."/>
            <person name="Staats M."/>
            <person name="Valdes J.H."/>
            <person name="Van Kan J.A.L."/>
        </authorList>
    </citation>
    <scope>NUCLEOTIDE SEQUENCE [LARGE SCALE GENOMIC DNA]</scope>
    <source>
        <strain evidence="1 2">MUCL2830</strain>
    </source>
</reference>
<keyword evidence="2" id="KW-1185">Reference proteome</keyword>
<gene>
    <name evidence="1" type="ORF">BOTCAL_0739g00040</name>
</gene>
<proteinExistence type="predicted"/>
<dbReference type="Proteomes" id="UP000297299">
    <property type="component" value="Unassembled WGS sequence"/>
</dbReference>